<keyword evidence="2" id="KW-0813">Transport</keyword>
<evidence type="ECO:0000256" key="5">
    <source>
        <dbReference type="ARBA" id="ARBA00022989"/>
    </source>
</evidence>
<dbReference type="AlphaFoldDB" id="A0A100VRT6"/>
<feature type="transmembrane region" description="Helical" evidence="7">
    <location>
        <begin position="69"/>
        <end position="91"/>
    </location>
</feature>
<dbReference type="GO" id="GO:0005886">
    <property type="term" value="C:plasma membrane"/>
    <property type="evidence" value="ECO:0007669"/>
    <property type="project" value="UniProtKB-SubCell"/>
</dbReference>
<feature type="transmembrane region" description="Helical" evidence="7">
    <location>
        <begin position="217"/>
        <end position="242"/>
    </location>
</feature>
<feature type="transmembrane region" description="Helical" evidence="7">
    <location>
        <begin position="368"/>
        <end position="387"/>
    </location>
</feature>
<dbReference type="SUPFAM" id="SSF103473">
    <property type="entry name" value="MFS general substrate transporter"/>
    <property type="match status" value="1"/>
</dbReference>
<evidence type="ECO:0008006" key="10">
    <source>
        <dbReference type="Google" id="ProtNLM"/>
    </source>
</evidence>
<feature type="transmembrane region" description="Helical" evidence="7">
    <location>
        <begin position="166"/>
        <end position="184"/>
    </location>
</feature>
<name>A0A100VRT6_PAEAM</name>
<dbReference type="InterPro" id="IPR036259">
    <property type="entry name" value="MFS_trans_sf"/>
</dbReference>
<reference evidence="8 9" key="1">
    <citation type="journal article" date="2016" name="Genome Announc.">
        <title>Draft Genome Sequence of Paenibacillus amylolyticus Heshi-A3, Isolated from Fermented Rice Bran in a Japanese Fermented Seafood Dish.</title>
        <authorList>
            <person name="Akuzawa S."/>
            <person name="Nagaoka J."/>
            <person name="Kanekatsu M."/>
            <person name="Kubota E."/>
            <person name="Ohtake R."/>
            <person name="Suzuki T."/>
            <person name="Kanesaki Y."/>
        </authorList>
    </citation>
    <scope>NUCLEOTIDE SEQUENCE [LARGE SCALE GENOMIC DNA]</scope>
    <source>
        <strain evidence="8 9">Heshi-A3</strain>
    </source>
</reference>
<keyword evidence="5 7" id="KW-1133">Transmembrane helix</keyword>
<protein>
    <recommendedName>
        <fullName evidence="10">MFS transporter</fullName>
    </recommendedName>
</protein>
<feature type="transmembrane region" description="Helical" evidence="7">
    <location>
        <begin position="97"/>
        <end position="120"/>
    </location>
</feature>
<gene>
    <name evidence="8" type="ORF">PAHA3_5052</name>
</gene>
<evidence type="ECO:0000313" key="9">
    <source>
        <dbReference type="Proteomes" id="UP000069697"/>
    </source>
</evidence>
<feature type="transmembrane region" description="Helical" evidence="7">
    <location>
        <begin position="141"/>
        <end position="160"/>
    </location>
</feature>
<reference evidence="9" key="2">
    <citation type="submission" date="2016-01" db="EMBL/GenBank/DDBJ databases">
        <title>Draft Genome Sequence of Paenibacillus amylolyticus Heshi-A3 that Was Isolated from Fermented Rice Bran with Aging Salted Mackerel, Which Was Named Heshiko as Traditional Fermented Seafood in Japan.</title>
        <authorList>
            <person name="Akuzawa S."/>
            <person name="Nakagawa J."/>
            <person name="Kanekatsu T."/>
            <person name="Kubota E."/>
            <person name="Ohtake R."/>
            <person name="Suzuki T."/>
            <person name="Kanesaki Y."/>
        </authorList>
    </citation>
    <scope>NUCLEOTIDE SEQUENCE [LARGE SCALE GENOMIC DNA]</scope>
    <source>
        <strain evidence="9">Heshi-A3</strain>
    </source>
</reference>
<accession>A0A100VRT6</accession>
<evidence type="ECO:0000256" key="1">
    <source>
        <dbReference type="ARBA" id="ARBA00004651"/>
    </source>
</evidence>
<proteinExistence type="predicted"/>
<evidence type="ECO:0000256" key="7">
    <source>
        <dbReference type="SAM" id="Phobius"/>
    </source>
</evidence>
<dbReference type="Gene3D" id="1.20.1250.20">
    <property type="entry name" value="MFS general substrate transporter like domains"/>
    <property type="match status" value="1"/>
</dbReference>
<comment type="caution">
    <text evidence="8">The sequence shown here is derived from an EMBL/GenBank/DDBJ whole genome shotgun (WGS) entry which is preliminary data.</text>
</comment>
<evidence type="ECO:0000256" key="4">
    <source>
        <dbReference type="ARBA" id="ARBA00022692"/>
    </source>
</evidence>
<feature type="transmembrane region" description="Helical" evidence="7">
    <location>
        <begin position="283"/>
        <end position="313"/>
    </location>
</feature>
<keyword evidence="6 7" id="KW-0472">Membrane</keyword>
<evidence type="ECO:0000313" key="8">
    <source>
        <dbReference type="EMBL" id="GAS84931.1"/>
    </source>
</evidence>
<feature type="transmembrane region" description="Helical" evidence="7">
    <location>
        <begin position="32"/>
        <end position="53"/>
    </location>
</feature>
<feature type="transmembrane region" description="Helical" evidence="7">
    <location>
        <begin position="254"/>
        <end position="271"/>
    </location>
</feature>
<evidence type="ECO:0000256" key="6">
    <source>
        <dbReference type="ARBA" id="ARBA00023136"/>
    </source>
</evidence>
<organism evidence="8 9">
    <name type="scientific">Paenibacillus amylolyticus</name>
    <dbReference type="NCBI Taxonomy" id="1451"/>
    <lineage>
        <taxon>Bacteria</taxon>
        <taxon>Bacillati</taxon>
        <taxon>Bacillota</taxon>
        <taxon>Bacilli</taxon>
        <taxon>Bacillales</taxon>
        <taxon>Paenibacillaceae</taxon>
        <taxon>Paenibacillus</taxon>
    </lineage>
</organism>
<evidence type="ECO:0000256" key="3">
    <source>
        <dbReference type="ARBA" id="ARBA00022475"/>
    </source>
</evidence>
<dbReference type="PANTHER" id="PTHR23513:SF9">
    <property type="entry name" value="ENTEROBACTIN EXPORTER ENTS"/>
    <property type="match status" value="1"/>
</dbReference>
<evidence type="ECO:0000256" key="2">
    <source>
        <dbReference type="ARBA" id="ARBA00022448"/>
    </source>
</evidence>
<dbReference type="EMBL" id="BCNV01000006">
    <property type="protein sequence ID" value="GAS84931.1"/>
    <property type="molecule type" value="Genomic_DNA"/>
</dbReference>
<keyword evidence="3" id="KW-1003">Cell membrane</keyword>
<comment type="subcellular location">
    <subcellularLocation>
        <location evidence="1">Cell membrane</location>
        <topology evidence="1">Multi-pass membrane protein</topology>
    </subcellularLocation>
</comment>
<dbReference type="PANTHER" id="PTHR23513">
    <property type="entry name" value="INTEGRAL MEMBRANE EFFLUX PROTEIN-RELATED"/>
    <property type="match status" value="1"/>
</dbReference>
<keyword evidence="4 7" id="KW-0812">Transmembrane</keyword>
<dbReference type="Proteomes" id="UP000069697">
    <property type="component" value="Unassembled WGS sequence"/>
</dbReference>
<dbReference type="RefSeq" id="WP_062837306.1">
    <property type="nucleotide sequence ID" value="NZ_BCNV01000006.1"/>
</dbReference>
<sequence>MMQTILFILFLSITLCGDTILNITLIWSVLEQGGSITHLSIIITIMSLVPILLQKYSFFLKTALKERPLLIFSLARILGIVFLLVFLIQFSGNTNVYGLYLIGGIFSVILFLSNQSLEIYMSQMVLDGKIKSHKASHDLQTAIQIGAFGGSALTGILLNIGGLPMISTVLMVTLAVGMMAPWLIPILSRSGQVDQNVQKASTEAPQIAYSDVVRKKVLNMTILAVVVLTVQLGAINFIVPILFHDIYNWDSSRYGAMGAAMGLGAFLATMIRKWEHRIPMYLFILIGVIDIIIGTVQVFAVSLICGFMLGFVFNRTRIMQRSVMFDNLRSREETMKWSGRSTFATQFTRSVVPLVLALPLSLMGQENTGVLLGTLGVTVTVILFVAIRLENRLPLQGTESIIAGDSKPSV</sequence>